<dbReference type="GO" id="GO:0003677">
    <property type="term" value="F:DNA binding"/>
    <property type="evidence" value="ECO:0007669"/>
    <property type="project" value="UniProtKB-KW"/>
</dbReference>
<keyword evidence="1" id="KW-0805">Transcription regulation</keyword>
<dbReference type="SUPFAM" id="SSF46785">
    <property type="entry name" value="Winged helix' DNA-binding domain"/>
    <property type="match status" value="1"/>
</dbReference>
<dbReference type="OrthoDB" id="9797223at2"/>
<accession>A0A1T4XQY4</accession>
<feature type="domain" description="HTH deoR-type" evidence="4">
    <location>
        <begin position="3"/>
        <end position="58"/>
    </location>
</feature>
<dbReference type="PANTHER" id="PTHR30363:SF56">
    <property type="entry name" value="TRANSCRIPTIONAL REGULATOR, DEOR FAMILY"/>
    <property type="match status" value="1"/>
</dbReference>
<dbReference type="InterPro" id="IPR037171">
    <property type="entry name" value="NagB/RpiA_transferase-like"/>
</dbReference>
<dbReference type="AlphaFoldDB" id="A0A1T4XQY4"/>
<dbReference type="InterPro" id="IPR014036">
    <property type="entry name" value="DeoR-like_C"/>
</dbReference>
<proteinExistence type="predicted"/>
<dbReference type="STRING" id="745368.SAMN02745178_02145"/>
<keyword evidence="6" id="KW-1185">Reference proteome</keyword>
<evidence type="ECO:0000256" key="2">
    <source>
        <dbReference type="ARBA" id="ARBA00023125"/>
    </source>
</evidence>
<gene>
    <name evidence="5" type="ORF">SAMN02745178_02145</name>
</gene>
<dbReference type="InterPro" id="IPR036390">
    <property type="entry name" value="WH_DNA-bd_sf"/>
</dbReference>
<dbReference type="GeneID" id="93338594"/>
<dbReference type="SUPFAM" id="SSF100950">
    <property type="entry name" value="NagB/RpiA/CoA transferase-like"/>
    <property type="match status" value="1"/>
</dbReference>
<protein>
    <submittedName>
        <fullName evidence="5">Transcriptional regulator, DeoR family</fullName>
    </submittedName>
</protein>
<name>A0A1T4XQY4_9FIRM</name>
<dbReference type="PRINTS" id="PR00037">
    <property type="entry name" value="HTHLACR"/>
</dbReference>
<dbReference type="RefSeq" id="WP_078785011.1">
    <property type="nucleotide sequence ID" value="NZ_FUYF01000013.1"/>
</dbReference>
<dbReference type="PROSITE" id="PS51000">
    <property type="entry name" value="HTH_DEOR_2"/>
    <property type="match status" value="1"/>
</dbReference>
<evidence type="ECO:0000259" key="4">
    <source>
        <dbReference type="PROSITE" id="PS51000"/>
    </source>
</evidence>
<dbReference type="PANTHER" id="PTHR30363">
    <property type="entry name" value="HTH-TYPE TRANSCRIPTIONAL REGULATOR SRLR-RELATED"/>
    <property type="match status" value="1"/>
</dbReference>
<keyword evidence="2" id="KW-0238">DNA-binding</keyword>
<dbReference type="SMART" id="SM01134">
    <property type="entry name" value="DeoRC"/>
    <property type="match status" value="1"/>
</dbReference>
<dbReference type="PROSITE" id="PS00894">
    <property type="entry name" value="HTH_DEOR_1"/>
    <property type="match status" value="1"/>
</dbReference>
<dbReference type="Pfam" id="PF00455">
    <property type="entry name" value="DeoRC"/>
    <property type="match status" value="1"/>
</dbReference>
<keyword evidence="3" id="KW-0804">Transcription</keyword>
<dbReference type="Gene3D" id="1.10.10.10">
    <property type="entry name" value="Winged helix-like DNA-binding domain superfamily/Winged helix DNA-binding domain"/>
    <property type="match status" value="1"/>
</dbReference>
<dbReference type="Pfam" id="PF08220">
    <property type="entry name" value="HTH_DeoR"/>
    <property type="match status" value="1"/>
</dbReference>
<dbReference type="GO" id="GO:0003700">
    <property type="term" value="F:DNA-binding transcription factor activity"/>
    <property type="evidence" value="ECO:0007669"/>
    <property type="project" value="InterPro"/>
</dbReference>
<reference evidence="5 6" key="1">
    <citation type="submission" date="2017-02" db="EMBL/GenBank/DDBJ databases">
        <authorList>
            <person name="Peterson S.W."/>
        </authorList>
    </citation>
    <scope>NUCLEOTIDE SEQUENCE [LARGE SCALE GENOMIC DNA]</scope>
    <source>
        <strain evidence="5 6">ATCC 27749</strain>
    </source>
</reference>
<evidence type="ECO:0000256" key="1">
    <source>
        <dbReference type="ARBA" id="ARBA00023015"/>
    </source>
</evidence>
<dbReference type="Proteomes" id="UP000190286">
    <property type="component" value="Unassembled WGS sequence"/>
</dbReference>
<sequence>MLAEERFALILNLLAEKRTATVQELCEALNASESTIRRDLTELARQGRLNKVHGGATLPDGQFLADEPTMAAKEALAVGQKRSIAQAAADLIRAEDFIYIDAGTTTLAMVRALSGPALEAHYVTNGIAHARLLAQKSCHVCVPGGLLRPQTEAIIGAAAITALQQFNFTKAFIGANGVALNAGFTTPDPEEAAVKAAAVHRARETWYLVDDSKFGRVYPAVIGEIYSGAILTNRCPDPKYRQLTLVKETEQ</sequence>
<dbReference type="InterPro" id="IPR018356">
    <property type="entry name" value="Tscrpt_reg_HTH_DeoR_CS"/>
</dbReference>
<dbReference type="SMART" id="SM00420">
    <property type="entry name" value="HTH_DEOR"/>
    <property type="match status" value="1"/>
</dbReference>
<organism evidence="5 6">
    <name type="scientific">Gemmiger formicilis</name>
    <dbReference type="NCBI Taxonomy" id="745368"/>
    <lineage>
        <taxon>Bacteria</taxon>
        <taxon>Bacillati</taxon>
        <taxon>Bacillota</taxon>
        <taxon>Clostridia</taxon>
        <taxon>Eubacteriales</taxon>
        <taxon>Gemmiger</taxon>
    </lineage>
</organism>
<dbReference type="EMBL" id="FUYF01000013">
    <property type="protein sequence ID" value="SKA91495.1"/>
    <property type="molecule type" value="Genomic_DNA"/>
</dbReference>
<dbReference type="InterPro" id="IPR036388">
    <property type="entry name" value="WH-like_DNA-bd_sf"/>
</dbReference>
<evidence type="ECO:0000313" key="5">
    <source>
        <dbReference type="EMBL" id="SKA91495.1"/>
    </source>
</evidence>
<evidence type="ECO:0000256" key="3">
    <source>
        <dbReference type="ARBA" id="ARBA00023163"/>
    </source>
</evidence>
<dbReference type="InterPro" id="IPR050313">
    <property type="entry name" value="Carb_Metab_HTH_regulators"/>
</dbReference>
<dbReference type="InterPro" id="IPR001034">
    <property type="entry name" value="DeoR_HTH"/>
</dbReference>
<evidence type="ECO:0000313" key="6">
    <source>
        <dbReference type="Proteomes" id="UP000190286"/>
    </source>
</evidence>
<dbReference type="Gene3D" id="3.40.50.1360">
    <property type="match status" value="1"/>
</dbReference>